<keyword evidence="3" id="KW-1185">Reference proteome</keyword>
<comment type="caution">
    <text evidence="2">The sequence shown here is derived from an EMBL/GenBank/DDBJ whole genome shotgun (WGS) entry which is preliminary data.</text>
</comment>
<gene>
    <name evidence="2" type="ORF">NDU88_008536</name>
</gene>
<proteinExistence type="predicted"/>
<sequence>MSPRAPTRERLSRHVEEWALAKKRLVRDDTVEEGCSERAEVLQELLRPVTESDSDTDPEQRLNEQLSRGHSLPGQPLPSTDDSW</sequence>
<dbReference type="AlphaFoldDB" id="A0AAV7RSN7"/>
<reference evidence="2" key="1">
    <citation type="journal article" date="2022" name="bioRxiv">
        <title>Sequencing and chromosome-scale assembly of the giantPleurodeles waltlgenome.</title>
        <authorList>
            <person name="Brown T."/>
            <person name="Elewa A."/>
            <person name="Iarovenko S."/>
            <person name="Subramanian E."/>
            <person name="Araus A.J."/>
            <person name="Petzold A."/>
            <person name="Susuki M."/>
            <person name="Suzuki K.-i.T."/>
            <person name="Hayashi T."/>
            <person name="Toyoda A."/>
            <person name="Oliveira C."/>
            <person name="Osipova E."/>
            <person name="Leigh N.D."/>
            <person name="Simon A."/>
            <person name="Yun M.H."/>
        </authorList>
    </citation>
    <scope>NUCLEOTIDE SEQUENCE</scope>
    <source>
        <strain evidence="2">20211129_DDA</strain>
        <tissue evidence="2">Liver</tissue>
    </source>
</reference>
<name>A0AAV7RSN7_PLEWA</name>
<feature type="region of interest" description="Disordered" evidence="1">
    <location>
        <begin position="46"/>
        <end position="84"/>
    </location>
</feature>
<evidence type="ECO:0000313" key="3">
    <source>
        <dbReference type="Proteomes" id="UP001066276"/>
    </source>
</evidence>
<dbReference type="Proteomes" id="UP001066276">
    <property type="component" value="Chromosome 5"/>
</dbReference>
<organism evidence="2 3">
    <name type="scientific">Pleurodeles waltl</name>
    <name type="common">Iberian ribbed newt</name>
    <dbReference type="NCBI Taxonomy" id="8319"/>
    <lineage>
        <taxon>Eukaryota</taxon>
        <taxon>Metazoa</taxon>
        <taxon>Chordata</taxon>
        <taxon>Craniata</taxon>
        <taxon>Vertebrata</taxon>
        <taxon>Euteleostomi</taxon>
        <taxon>Amphibia</taxon>
        <taxon>Batrachia</taxon>
        <taxon>Caudata</taxon>
        <taxon>Salamandroidea</taxon>
        <taxon>Salamandridae</taxon>
        <taxon>Pleurodelinae</taxon>
        <taxon>Pleurodeles</taxon>
    </lineage>
</organism>
<dbReference type="EMBL" id="JANPWB010000009">
    <property type="protein sequence ID" value="KAJ1155811.1"/>
    <property type="molecule type" value="Genomic_DNA"/>
</dbReference>
<accession>A0AAV7RSN7</accession>
<evidence type="ECO:0000256" key="1">
    <source>
        <dbReference type="SAM" id="MobiDB-lite"/>
    </source>
</evidence>
<evidence type="ECO:0000313" key="2">
    <source>
        <dbReference type="EMBL" id="KAJ1155811.1"/>
    </source>
</evidence>
<protein>
    <submittedName>
        <fullName evidence="2">Uncharacterized protein</fullName>
    </submittedName>
</protein>